<dbReference type="CDD" id="cd00038">
    <property type="entry name" value="CAP_ED"/>
    <property type="match status" value="2"/>
</dbReference>
<feature type="region of interest" description="Disordered" evidence="2">
    <location>
        <begin position="1"/>
        <end position="26"/>
    </location>
</feature>
<organism evidence="4 5">
    <name type="scientific">Pseudocohnilembus persalinus</name>
    <name type="common">Ciliate</name>
    <dbReference type="NCBI Taxonomy" id="266149"/>
    <lineage>
        <taxon>Eukaryota</taxon>
        <taxon>Sar</taxon>
        <taxon>Alveolata</taxon>
        <taxon>Ciliophora</taxon>
        <taxon>Intramacronucleata</taxon>
        <taxon>Oligohymenophorea</taxon>
        <taxon>Scuticociliatia</taxon>
        <taxon>Philasterida</taxon>
        <taxon>Pseudocohnilembidae</taxon>
        <taxon>Pseudocohnilembus</taxon>
    </lineage>
</organism>
<dbReference type="PANTHER" id="PTHR23011">
    <property type="entry name" value="CYCLIC NUCLEOTIDE-BINDING DOMAIN CONTAINING PROTEIN"/>
    <property type="match status" value="1"/>
</dbReference>
<gene>
    <name evidence="4" type="ORF">PPERSA_08518</name>
</gene>
<evidence type="ECO:0000256" key="1">
    <source>
        <dbReference type="SAM" id="Coils"/>
    </source>
</evidence>
<protein>
    <submittedName>
        <fullName evidence="4">Cyclic nucleotide-binding protein</fullName>
    </submittedName>
</protein>
<proteinExistence type="predicted"/>
<dbReference type="EMBL" id="LDAU01000040">
    <property type="protein sequence ID" value="KRX10115.1"/>
    <property type="molecule type" value="Genomic_DNA"/>
</dbReference>
<dbReference type="InterPro" id="IPR014710">
    <property type="entry name" value="RmlC-like_jellyroll"/>
</dbReference>
<dbReference type="Gene3D" id="2.60.120.10">
    <property type="entry name" value="Jelly Rolls"/>
    <property type="match status" value="2"/>
</dbReference>
<name>A0A0V0R6L1_PSEPJ</name>
<reference evidence="4 5" key="1">
    <citation type="journal article" date="2015" name="Sci. Rep.">
        <title>Genome of the facultative scuticociliatosis pathogen Pseudocohnilembus persalinus provides insight into its virulence through horizontal gene transfer.</title>
        <authorList>
            <person name="Xiong J."/>
            <person name="Wang G."/>
            <person name="Cheng J."/>
            <person name="Tian M."/>
            <person name="Pan X."/>
            <person name="Warren A."/>
            <person name="Jiang C."/>
            <person name="Yuan D."/>
            <person name="Miao W."/>
        </authorList>
    </citation>
    <scope>NUCLEOTIDE SEQUENCE [LARGE SCALE GENOMIC DNA]</scope>
    <source>
        <strain evidence="4">36N120E</strain>
    </source>
</reference>
<evidence type="ECO:0000313" key="5">
    <source>
        <dbReference type="Proteomes" id="UP000054937"/>
    </source>
</evidence>
<keyword evidence="1" id="KW-0175">Coiled coil</keyword>
<dbReference type="OrthoDB" id="429870at2759"/>
<sequence>MSKQNSLTQQMTPISGDMYNKRPYTSSSNKFFGKHQVLSQFQSQQKPNKKNINNKNFSLSIGNIVQINQNVDQKEFEEFKKQFLCKNNIKNYNDIQNKEDLDSFIQSEYQQQKLEKLNIIQKQFGAFKNNRTQSGNFITKSKFLSKPKNLNQIQTDNFSVKSTAYTNGSTNSKSAKSFFNASISSHDGQKFNQIRQNSFLNSIPDLKFNYKNEDVHHQIKKNSKILHQKQEPDRHVKMCNIIDHIQPNYDIIGDPLLEHFNKAQKMVPDNLDKLKQHLIDNLEKSLQLKKCVSDQPQNNFYIDIIGKKNSLISSESKNQMENSQFYKEKGRFYQNISPNAIQMYKMGSSLKFNIQSSSKIKTEESNVNLNQTQINEDELKEEDSTDRNLNENKIPNIEGIDTQEVQQYRIFLQLLENEMKKNEFEHIELQKLNSKEINQKIEDMIEREKLREKMLSQGNLDGDTSYKASLQIDQDQISRLANLMEMLNINFNKFAIEKKQIISEKEQFEKYLKASKQILSHEELYFIQEQFQFKQQGVDFIDIEWKKMDEILQNMVFFQKYGQQTRINLLKAADLVTYPSGSIIFKQGDIGNHMYVILKGSVNVIAKPPLGEFEKPFIVAVLYDGQHFGELSMMETYQKRNKDNMVMENINVKSLKFIKDQLQKYDKIIKFEEQSKIKGKSQEDIEKQVVQLKQQLFQPQSEEIQEDTLSKEQKQGTTKRAATIQCSDDCYMLRITKDLFQNVLMGLMQDELDIKIKLLTSINLFDRFQPFALIPLANVLKLEKYQINDLILQQDKEIDKFFIVQQGRLKVVRIAEVVRSSILSNYTYALKKKPAPFYAGKYEGNSGMVLKNKDDNQNQKQEIQELLSQQIQSQQELEEIDQFLIEHPLRNKDLENTIQIFDYEKKFHNVPDEFKYCKFHEYKKLTVGDYFGCRAITQIPLNNDFNGFKAKLSVIADTNDVQVYTLKKDQLQYLPPTLQKYFLQELSEVKEFDDIDLPKEARHINYWENIKDRLYEDHLKIQALSKRREHFKDY</sequence>
<dbReference type="SMART" id="SM00100">
    <property type="entry name" value="cNMP"/>
    <property type="match status" value="1"/>
</dbReference>
<dbReference type="Proteomes" id="UP000054937">
    <property type="component" value="Unassembled WGS sequence"/>
</dbReference>
<evidence type="ECO:0000313" key="4">
    <source>
        <dbReference type="EMBL" id="KRX10115.1"/>
    </source>
</evidence>
<dbReference type="AlphaFoldDB" id="A0A0V0R6L1"/>
<accession>A0A0V0R6L1</accession>
<evidence type="ECO:0000259" key="3">
    <source>
        <dbReference type="PROSITE" id="PS50042"/>
    </source>
</evidence>
<feature type="domain" description="Cyclic nucleotide-binding" evidence="3">
    <location>
        <begin position="764"/>
        <end position="813"/>
    </location>
</feature>
<feature type="coiled-coil region" evidence="1">
    <location>
        <begin position="849"/>
        <end position="876"/>
    </location>
</feature>
<dbReference type="InterPro" id="IPR000595">
    <property type="entry name" value="cNMP-bd_dom"/>
</dbReference>
<feature type="coiled-coil region" evidence="1">
    <location>
        <begin position="412"/>
        <end position="447"/>
    </location>
</feature>
<dbReference type="Pfam" id="PF00027">
    <property type="entry name" value="cNMP_binding"/>
    <property type="match status" value="1"/>
</dbReference>
<dbReference type="PROSITE" id="PS50042">
    <property type="entry name" value="CNMP_BINDING_3"/>
    <property type="match status" value="2"/>
</dbReference>
<evidence type="ECO:0000256" key="2">
    <source>
        <dbReference type="SAM" id="MobiDB-lite"/>
    </source>
</evidence>
<dbReference type="PANTHER" id="PTHR23011:SF28">
    <property type="entry name" value="CYCLIC NUCLEOTIDE-BINDING DOMAIN CONTAINING PROTEIN"/>
    <property type="match status" value="1"/>
</dbReference>
<comment type="caution">
    <text evidence="4">The sequence shown here is derived from an EMBL/GenBank/DDBJ whole genome shotgun (WGS) entry which is preliminary data.</text>
</comment>
<dbReference type="InterPro" id="IPR018490">
    <property type="entry name" value="cNMP-bd_dom_sf"/>
</dbReference>
<dbReference type="InParanoid" id="A0A0V0R6L1"/>
<feature type="domain" description="Cyclic nucleotide-binding" evidence="3">
    <location>
        <begin position="557"/>
        <end position="640"/>
    </location>
</feature>
<feature type="compositionally biased region" description="Polar residues" evidence="2">
    <location>
        <begin position="1"/>
        <end position="13"/>
    </location>
</feature>
<dbReference type="SUPFAM" id="SSF51206">
    <property type="entry name" value="cAMP-binding domain-like"/>
    <property type="match status" value="2"/>
</dbReference>
<keyword evidence="5" id="KW-1185">Reference proteome</keyword>